<organism evidence="6 7">
    <name type="scientific">Pseudotabrizicola alkalilacus</name>
    <dbReference type="NCBI Taxonomy" id="2305252"/>
    <lineage>
        <taxon>Bacteria</taxon>
        <taxon>Pseudomonadati</taxon>
        <taxon>Pseudomonadota</taxon>
        <taxon>Alphaproteobacteria</taxon>
        <taxon>Rhodobacterales</taxon>
        <taxon>Paracoccaceae</taxon>
        <taxon>Pseudotabrizicola</taxon>
    </lineage>
</organism>
<evidence type="ECO:0000259" key="5">
    <source>
        <dbReference type="PROSITE" id="PS51123"/>
    </source>
</evidence>
<protein>
    <recommendedName>
        <fullName evidence="5">OmpA-like domain-containing protein</fullName>
    </recommendedName>
</protein>
<evidence type="ECO:0000256" key="1">
    <source>
        <dbReference type="ARBA" id="ARBA00004442"/>
    </source>
</evidence>
<dbReference type="PANTHER" id="PTHR30329">
    <property type="entry name" value="STATOR ELEMENT OF FLAGELLAR MOTOR COMPLEX"/>
    <property type="match status" value="1"/>
</dbReference>
<dbReference type="InterPro" id="IPR036737">
    <property type="entry name" value="OmpA-like_sf"/>
</dbReference>
<dbReference type="Pfam" id="PF00691">
    <property type="entry name" value="OmpA"/>
    <property type="match status" value="1"/>
</dbReference>
<keyword evidence="7" id="KW-1185">Reference proteome</keyword>
<evidence type="ECO:0000313" key="6">
    <source>
        <dbReference type="EMBL" id="RGP36166.1"/>
    </source>
</evidence>
<reference evidence="6 7" key="1">
    <citation type="submission" date="2018-08" db="EMBL/GenBank/DDBJ databases">
        <title>Flavobacterium tibetense sp. nov., isolated from a wetland YonghuCo on Tibetan Plateau.</title>
        <authorList>
            <person name="Phurbu D."/>
            <person name="Lu H."/>
            <person name="Xing P."/>
        </authorList>
    </citation>
    <scope>NUCLEOTIDE SEQUENCE [LARGE SCALE GENOMIC DNA]</scope>
    <source>
        <strain evidence="6 7">DJC</strain>
    </source>
</reference>
<dbReference type="InterPro" id="IPR050330">
    <property type="entry name" value="Bact_OuterMem_StrucFunc"/>
</dbReference>
<dbReference type="Proteomes" id="UP000284547">
    <property type="component" value="Unassembled WGS sequence"/>
</dbReference>
<dbReference type="InterPro" id="IPR006665">
    <property type="entry name" value="OmpA-like"/>
</dbReference>
<dbReference type="CDD" id="cd07185">
    <property type="entry name" value="OmpA_C-like"/>
    <property type="match status" value="1"/>
</dbReference>
<dbReference type="PRINTS" id="PR01021">
    <property type="entry name" value="OMPADOMAIN"/>
</dbReference>
<gene>
    <name evidence="6" type="ORF">D1012_15345</name>
</gene>
<dbReference type="Gene3D" id="3.30.1330.60">
    <property type="entry name" value="OmpA-like domain"/>
    <property type="match status" value="1"/>
</dbReference>
<comment type="subcellular location">
    <subcellularLocation>
        <location evidence="1">Cell outer membrane</location>
    </subcellularLocation>
</comment>
<dbReference type="PROSITE" id="PS51123">
    <property type="entry name" value="OMPA_2"/>
    <property type="match status" value="1"/>
</dbReference>
<sequence>MARARPMLSPLTCGPERRMMIMTQTQTHRTPWRNSLTGVVFALALPGAAHAAACEDALTALQVAASAPDVAQVIAAWNAVQPAGCDDARFRAARSQTSALVARAAQSALAAGSTDDAEEIVLQAPGVHWAVQAVRGDIAAKRGNRAEAARMYNAALDTLGDPGQTTQSEQLVPVAERLVALAQENMMLAGSMESTVTRGGGASGVMTVMQRGLAVEAVAAKPEAAPAAAAEYVAPPPVAPVADYVAPPAEYVAPPADYVAPSAEYVAPAQDYAAAAPAYTPPPGQLNVLTEAAKKVESVFLPIRFGFDSDRLDASGVKEALRLSEFLKAQKVPRLFITGHTDDVGDAAYNLDLSLRRAAGLRDFLLSDGVYAAIEIIGKGESQPPLYTDAAIYSVEELRTIARRVEIAFGH</sequence>
<dbReference type="GO" id="GO:0009279">
    <property type="term" value="C:cell outer membrane"/>
    <property type="evidence" value="ECO:0007669"/>
    <property type="project" value="UniProtKB-SubCell"/>
</dbReference>
<keyword evidence="3" id="KW-0998">Cell outer membrane</keyword>
<evidence type="ECO:0000256" key="4">
    <source>
        <dbReference type="PROSITE-ProRule" id="PRU00473"/>
    </source>
</evidence>
<evidence type="ECO:0000256" key="3">
    <source>
        <dbReference type="ARBA" id="ARBA00023237"/>
    </source>
</evidence>
<dbReference type="EMBL" id="QWEY01000009">
    <property type="protein sequence ID" value="RGP36166.1"/>
    <property type="molecule type" value="Genomic_DNA"/>
</dbReference>
<evidence type="ECO:0000313" key="7">
    <source>
        <dbReference type="Proteomes" id="UP000284547"/>
    </source>
</evidence>
<evidence type="ECO:0000256" key="2">
    <source>
        <dbReference type="ARBA" id="ARBA00023136"/>
    </source>
</evidence>
<comment type="caution">
    <text evidence="6">The sequence shown here is derived from an EMBL/GenBank/DDBJ whole genome shotgun (WGS) entry which is preliminary data.</text>
</comment>
<keyword evidence="2 4" id="KW-0472">Membrane</keyword>
<dbReference type="SUPFAM" id="SSF103088">
    <property type="entry name" value="OmpA-like"/>
    <property type="match status" value="1"/>
</dbReference>
<proteinExistence type="predicted"/>
<accession>A0A411YZE0</accession>
<dbReference type="PANTHER" id="PTHR30329:SF21">
    <property type="entry name" value="LIPOPROTEIN YIAD-RELATED"/>
    <property type="match status" value="1"/>
</dbReference>
<feature type="domain" description="OmpA-like" evidence="5">
    <location>
        <begin position="292"/>
        <end position="411"/>
    </location>
</feature>
<dbReference type="AlphaFoldDB" id="A0A411YZE0"/>
<dbReference type="InterPro" id="IPR006664">
    <property type="entry name" value="OMP_bac"/>
</dbReference>
<name>A0A411YZE0_9RHOB</name>